<sequence>MSLNLMDGVPTEFIEDVITRARSPQDFRVLSGSWSKLAFQRQKKEWLCLVFGISKHSSEIVFAIEPKTRWKSEKKNETRDHYVKQIWFWPPEIELNLEGVHVLDDENSVLLQRYLAKNTYRVEVHLENTVFYDVEKLRPILRSVPRISEIVGIGTVHHSLSDELFLRTVQLGILEHCRLCHPNSTAQFLSTIEEFVGSRCLKHLYLCLNNNNQEGYEECVKRAVEKWIHREDGRFELEIDAKYFETVEKVMQHNGFGPPTAGEAKKGREWLFRKEDKVLRVMKKPVYSQGPYEKVPSTSMGSIAPVFFFFFSAAAVLVLTNGCSPGTGPLTTARSLVFDISPFLNWTVKETQGRKKREATIPCTTLSSAVTEADSSSSTTSDDTSTTSAESATSTAGPTQAEVNSDPCSTSGPTLTNGPSKQQNSTEEAEKVISESVQKAITDALTRAGQSLSPSITIKVPKDQLKMKIDEAKDVDEKGVVFTKTISLEADVKIAYPEPQSSWEAMANEIFMDLAMNQGVRGKTEKRAPPRYLVPEEHMKQVYDGFNRQEVSLYHWSAEGQLFRMNP</sequence>
<dbReference type="Proteomes" id="UP001175271">
    <property type="component" value="Unassembled WGS sequence"/>
</dbReference>
<comment type="caution">
    <text evidence="2">The sequence shown here is derived from an EMBL/GenBank/DDBJ whole genome shotgun (WGS) entry which is preliminary data.</text>
</comment>
<evidence type="ECO:0000256" key="1">
    <source>
        <dbReference type="SAM" id="MobiDB-lite"/>
    </source>
</evidence>
<evidence type="ECO:0008006" key="4">
    <source>
        <dbReference type="Google" id="ProtNLM"/>
    </source>
</evidence>
<evidence type="ECO:0000313" key="3">
    <source>
        <dbReference type="Proteomes" id="UP001175271"/>
    </source>
</evidence>
<organism evidence="2 3">
    <name type="scientific">Steinernema hermaphroditum</name>
    <dbReference type="NCBI Taxonomy" id="289476"/>
    <lineage>
        <taxon>Eukaryota</taxon>
        <taxon>Metazoa</taxon>
        <taxon>Ecdysozoa</taxon>
        <taxon>Nematoda</taxon>
        <taxon>Chromadorea</taxon>
        <taxon>Rhabditida</taxon>
        <taxon>Tylenchina</taxon>
        <taxon>Panagrolaimomorpha</taxon>
        <taxon>Strongyloidoidea</taxon>
        <taxon>Steinernematidae</taxon>
        <taxon>Steinernema</taxon>
    </lineage>
</organism>
<dbReference type="AlphaFoldDB" id="A0AA39M4G2"/>
<dbReference type="EMBL" id="JAUCMV010000002">
    <property type="protein sequence ID" value="KAK0420557.1"/>
    <property type="molecule type" value="Genomic_DNA"/>
</dbReference>
<accession>A0AA39M4G2</accession>
<feature type="compositionally biased region" description="Low complexity" evidence="1">
    <location>
        <begin position="367"/>
        <end position="396"/>
    </location>
</feature>
<name>A0AA39M4G2_9BILA</name>
<reference evidence="2" key="1">
    <citation type="submission" date="2023-06" db="EMBL/GenBank/DDBJ databases">
        <title>Genomic analysis of the entomopathogenic nematode Steinernema hermaphroditum.</title>
        <authorList>
            <person name="Schwarz E.M."/>
            <person name="Heppert J.K."/>
            <person name="Baniya A."/>
            <person name="Schwartz H.T."/>
            <person name="Tan C.-H."/>
            <person name="Antoshechkin I."/>
            <person name="Sternberg P.W."/>
            <person name="Goodrich-Blair H."/>
            <person name="Dillman A.R."/>
        </authorList>
    </citation>
    <scope>NUCLEOTIDE SEQUENCE</scope>
    <source>
        <strain evidence="2">PS9179</strain>
        <tissue evidence="2">Whole animal</tissue>
    </source>
</reference>
<feature type="region of interest" description="Disordered" evidence="1">
    <location>
        <begin position="367"/>
        <end position="434"/>
    </location>
</feature>
<feature type="compositionally biased region" description="Polar residues" evidence="1">
    <location>
        <begin position="397"/>
        <end position="426"/>
    </location>
</feature>
<proteinExistence type="predicted"/>
<keyword evidence="3" id="KW-1185">Reference proteome</keyword>
<evidence type="ECO:0000313" key="2">
    <source>
        <dbReference type="EMBL" id="KAK0420557.1"/>
    </source>
</evidence>
<gene>
    <name evidence="2" type="ORF">QR680_014755</name>
</gene>
<protein>
    <recommendedName>
        <fullName evidence="4">F-box domain-containing protein</fullName>
    </recommendedName>
</protein>